<dbReference type="CDD" id="cd06257">
    <property type="entry name" value="DnaJ"/>
    <property type="match status" value="1"/>
</dbReference>
<dbReference type="PANTHER" id="PTHR43908">
    <property type="entry name" value="AT29763P-RELATED"/>
    <property type="match status" value="1"/>
</dbReference>
<dbReference type="AlphaFoldDB" id="A0A8H4RW37"/>
<dbReference type="GO" id="GO:0030544">
    <property type="term" value="F:Hsp70 protein binding"/>
    <property type="evidence" value="ECO:0007669"/>
    <property type="project" value="TreeGrafter"/>
</dbReference>
<dbReference type="SUPFAM" id="SSF46565">
    <property type="entry name" value="Chaperone J-domain"/>
    <property type="match status" value="1"/>
</dbReference>
<evidence type="ECO:0000259" key="2">
    <source>
        <dbReference type="PROSITE" id="PS50076"/>
    </source>
</evidence>
<dbReference type="InterPro" id="IPR018253">
    <property type="entry name" value="DnaJ_domain_CS"/>
</dbReference>
<dbReference type="GO" id="GO:0071218">
    <property type="term" value="P:cellular response to misfolded protein"/>
    <property type="evidence" value="ECO:0007669"/>
    <property type="project" value="TreeGrafter"/>
</dbReference>
<protein>
    <recommendedName>
        <fullName evidence="2">J domain-containing protein</fullName>
    </recommendedName>
</protein>
<dbReference type="SMART" id="SM00271">
    <property type="entry name" value="DnaJ"/>
    <property type="match status" value="1"/>
</dbReference>
<dbReference type="InterPro" id="IPR051100">
    <property type="entry name" value="DnaJ_subfamily_B/C"/>
</dbReference>
<dbReference type="PROSITE" id="PS00636">
    <property type="entry name" value="DNAJ_1"/>
    <property type="match status" value="1"/>
</dbReference>
<name>A0A8H4RW37_9HELO</name>
<evidence type="ECO:0000256" key="1">
    <source>
        <dbReference type="SAM" id="MobiDB-lite"/>
    </source>
</evidence>
<proteinExistence type="predicted"/>
<comment type="caution">
    <text evidence="3">The sequence shown here is derived from an EMBL/GenBank/DDBJ whole genome shotgun (WGS) entry which is preliminary data.</text>
</comment>
<reference evidence="3 4" key="1">
    <citation type="submission" date="2020-03" db="EMBL/GenBank/DDBJ databases">
        <title>Draft Genome Sequence of Cudoniella acicularis.</title>
        <authorList>
            <person name="Buettner E."/>
            <person name="Kellner H."/>
        </authorList>
    </citation>
    <scope>NUCLEOTIDE SEQUENCE [LARGE SCALE GENOMIC DNA]</scope>
    <source>
        <strain evidence="3 4">DSM 108380</strain>
    </source>
</reference>
<dbReference type="Pfam" id="PF00226">
    <property type="entry name" value="DnaJ"/>
    <property type="match status" value="1"/>
</dbReference>
<dbReference type="OrthoDB" id="442087at2759"/>
<dbReference type="GO" id="GO:0005789">
    <property type="term" value="C:endoplasmic reticulum membrane"/>
    <property type="evidence" value="ECO:0007669"/>
    <property type="project" value="TreeGrafter"/>
</dbReference>
<feature type="compositionally biased region" description="Polar residues" evidence="1">
    <location>
        <begin position="78"/>
        <end position="102"/>
    </location>
</feature>
<dbReference type="Proteomes" id="UP000566819">
    <property type="component" value="Unassembled WGS sequence"/>
</dbReference>
<accession>A0A8H4RW37</accession>
<sequence length="269" mass="31898">MDFQNHYSVLGIMPNCTPLDITKAYRRLALVHHPDKNRNNPGATKFFQKISSAHDTLKDPEKRRRFDSQLRERKKTSSYEQPRAYTQPSYDEPSYRQSKAYESSYSTPKEWEDFAKRAKEAREKETWESRYSTPKEWEDFAKRAKQAREKEAREKEYSYYGKFKAETKAETKKRQHHDLFEKHKMCLEQLQRLRTEQSCLRKMWMQAAVSETPEGFEDYRDFGGDEQEVKIAIQAKIDVALAEVNTKMAEIKKQTLELSRVANELHYGA</sequence>
<dbReference type="InterPro" id="IPR036869">
    <property type="entry name" value="J_dom_sf"/>
</dbReference>
<dbReference type="PANTHER" id="PTHR43908:SF6">
    <property type="entry name" value="J DOMAIN-CONTAINING PROTEIN DDB_G0295729"/>
    <property type="match status" value="1"/>
</dbReference>
<feature type="compositionally biased region" description="Basic and acidic residues" evidence="1">
    <location>
        <begin position="55"/>
        <end position="77"/>
    </location>
</feature>
<keyword evidence="4" id="KW-1185">Reference proteome</keyword>
<dbReference type="PROSITE" id="PS50076">
    <property type="entry name" value="DNAJ_2"/>
    <property type="match status" value="1"/>
</dbReference>
<evidence type="ECO:0000313" key="4">
    <source>
        <dbReference type="Proteomes" id="UP000566819"/>
    </source>
</evidence>
<organism evidence="3 4">
    <name type="scientific">Cudoniella acicularis</name>
    <dbReference type="NCBI Taxonomy" id="354080"/>
    <lineage>
        <taxon>Eukaryota</taxon>
        <taxon>Fungi</taxon>
        <taxon>Dikarya</taxon>
        <taxon>Ascomycota</taxon>
        <taxon>Pezizomycotina</taxon>
        <taxon>Leotiomycetes</taxon>
        <taxon>Helotiales</taxon>
        <taxon>Tricladiaceae</taxon>
        <taxon>Cudoniella</taxon>
    </lineage>
</organism>
<dbReference type="InterPro" id="IPR001623">
    <property type="entry name" value="DnaJ_domain"/>
</dbReference>
<feature type="domain" description="J" evidence="2">
    <location>
        <begin position="5"/>
        <end position="70"/>
    </location>
</feature>
<dbReference type="EMBL" id="JAAMPI010000084">
    <property type="protein sequence ID" value="KAF4636069.1"/>
    <property type="molecule type" value="Genomic_DNA"/>
</dbReference>
<gene>
    <name evidence="3" type="ORF">G7Y89_g2015</name>
</gene>
<dbReference type="PRINTS" id="PR00625">
    <property type="entry name" value="JDOMAIN"/>
</dbReference>
<evidence type="ECO:0000313" key="3">
    <source>
        <dbReference type="EMBL" id="KAF4636069.1"/>
    </source>
</evidence>
<dbReference type="Gene3D" id="1.10.287.110">
    <property type="entry name" value="DnaJ domain"/>
    <property type="match status" value="1"/>
</dbReference>
<feature type="region of interest" description="Disordered" evidence="1">
    <location>
        <begin position="51"/>
        <end position="102"/>
    </location>
</feature>